<evidence type="ECO:0000259" key="2">
    <source>
        <dbReference type="PROSITE" id="PS50208"/>
    </source>
</evidence>
<dbReference type="Proteomes" id="UP001500936">
    <property type="component" value="Unassembled WGS sequence"/>
</dbReference>
<dbReference type="Gene3D" id="3.40.50.1460">
    <property type="match status" value="1"/>
</dbReference>
<dbReference type="InterPro" id="IPR051043">
    <property type="entry name" value="Sulfatase_Mod_Factor_Kinase"/>
</dbReference>
<feature type="domain" description="Caspase family p20" evidence="2">
    <location>
        <begin position="36"/>
        <end position="166"/>
    </location>
</feature>
<dbReference type="Gene3D" id="3.90.1580.10">
    <property type="entry name" value="paralog of FGE (formylglycine-generating enzyme)"/>
    <property type="match status" value="1"/>
</dbReference>
<dbReference type="InterPro" id="IPR016187">
    <property type="entry name" value="CTDL_fold"/>
</dbReference>
<dbReference type="SUPFAM" id="SSF52129">
    <property type="entry name" value="Caspase-like"/>
    <property type="match status" value="1"/>
</dbReference>
<dbReference type="InterPro" id="IPR005532">
    <property type="entry name" value="SUMF_dom"/>
</dbReference>
<dbReference type="InterPro" id="IPR011600">
    <property type="entry name" value="Pept_C14_caspase"/>
</dbReference>
<feature type="signal peptide" evidence="1">
    <location>
        <begin position="1"/>
        <end position="19"/>
    </location>
</feature>
<sequence>MKTNYLYWLIVLLSTSALAQSKSIKIVGGTAPAGTERRLALVVGNKDYRFVRPLKNPLNDATDMTKALQTLGFAVTTVTNADYRALVTALEKFRNQLTDETIALVYYSGHGVSYKGKAYLMPIDAELTCLEQVEANGVSLDRLLFDISSRNVRNSFVFLDACRSLPNLRACNDASRDPMAGAGLVKPTNNPRGSMVVYATEEGSTADDNIEGRNGLFTEALLHYLTRPNWSIRAILDKTDSDVETRSNGKQSPGRYDKLRGEFVFVRKDSGSTPNTDLPFGPQMLYIKGGMFQMGSQTGASDEKPVHSVTVSDFWMGKYEVTVAEFAAFIRATHYQTDAEREGWSHVWPFTDSTLTKKNGVNWLCDPEGKERNRSEYAHPVLHVSYNDAIAYCKWLSDVTGKVYRLPTEAEWEFAAGGGANHNRYSWGNDLPIDGQGENVFDKTADEHFRMPFVYFSSRDGYVFTAPVGQFKPNTLGLHDMGGNVSEWCQDRYQADYYTHSSALNPTGSTSGKTRVVRGGNWLSPACEVTFRGDDTPSGRGGHCGFRVVAQIQ</sequence>
<reference evidence="4" key="1">
    <citation type="journal article" date="2019" name="Int. J. Syst. Evol. Microbiol.">
        <title>The Global Catalogue of Microorganisms (GCM) 10K type strain sequencing project: providing services to taxonomists for standard genome sequencing and annotation.</title>
        <authorList>
            <consortium name="The Broad Institute Genomics Platform"/>
            <consortium name="The Broad Institute Genome Sequencing Center for Infectious Disease"/>
            <person name="Wu L."/>
            <person name="Ma J."/>
        </authorList>
    </citation>
    <scope>NUCLEOTIDE SEQUENCE [LARGE SCALE GENOMIC DNA]</scope>
    <source>
        <strain evidence="4">JCM 17925</strain>
    </source>
</reference>
<protein>
    <recommendedName>
        <fullName evidence="2">Caspase family p20 domain-containing protein</fullName>
    </recommendedName>
</protein>
<dbReference type="SUPFAM" id="SSF56436">
    <property type="entry name" value="C-type lectin-like"/>
    <property type="match status" value="1"/>
</dbReference>
<dbReference type="PANTHER" id="PTHR23150:SF35">
    <property type="entry name" value="BLL6746 PROTEIN"/>
    <property type="match status" value="1"/>
</dbReference>
<evidence type="ECO:0000313" key="4">
    <source>
        <dbReference type="Proteomes" id="UP001500936"/>
    </source>
</evidence>
<comment type="caution">
    <text evidence="3">The sequence shown here is derived from an EMBL/GenBank/DDBJ whole genome shotgun (WGS) entry which is preliminary data.</text>
</comment>
<dbReference type="InterPro" id="IPR042095">
    <property type="entry name" value="SUMF_sf"/>
</dbReference>
<keyword evidence="4" id="KW-1185">Reference proteome</keyword>
<dbReference type="PANTHER" id="PTHR23150">
    <property type="entry name" value="SULFATASE MODIFYING FACTOR 1, 2"/>
    <property type="match status" value="1"/>
</dbReference>
<organism evidence="3 4">
    <name type="scientific">Nibrella viscosa</name>
    <dbReference type="NCBI Taxonomy" id="1084524"/>
    <lineage>
        <taxon>Bacteria</taxon>
        <taxon>Pseudomonadati</taxon>
        <taxon>Bacteroidota</taxon>
        <taxon>Cytophagia</taxon>
        <taxon>Cytophagales</taxon>
        <taxon>Spirosomataceae</taxon>
        <taxon>Nibrella</taxon>
    </lineage>
</organism>
<dbReference type="InterPro" id="IPR001309">
    <property type="entry name" value="Pept_C14_p20"/>
</dbReference>
<dbReference type="RefSeq" id="WP_345271054.1">
    <property type="nucleotide sequence ID" value="NZ_BAABHB010000017.1"/>
</dbReference>
<accession>A0ABP8KYV7</accession>
<dbReference type="InterPro" id="IPR029030">
    <property type="entry name" value="Caspase-like_dom_sf"/>
</dbReference>
<feature type="chain" id="PRO_5046185700" description="Caspase family p20 domain-containing protein" evidence="1">
    <location>
        <begin position="20"/>
        <end position="553"/>
    </location>
</feature>
<dbReference type="PROSITE" id="PS50208">
    <property type="entry name" value="CASPASE_P20"/>
    <property type="match status" value="1"/>
</dbReference>
<evidence type="ECO:0000313" key="3">
    <source>
        <dbReference type="EMBL" id="GAA4418861.1"/>
    </source>
</evidence>
<gene>
    <name evidence="3" type="ORF">GCM10023187_52690</name>
</gene>
<proteinExistence type="predicted"/>
<evidence type="ECO:0000256" key="1">
    <source>
        <dbReference type="SAM" id="SignalP"/>
    </source>
</evidence>
<dbReference type="Pfam" id="PF03781">
    <property type="entry name" value="FGE-sulfatase"/>
    <property type="match status" value="1"/>
</dbReference>
<name>A0ABP8KYV7_9BACT</name>
<keyword evidence="1" id="KW-0732">Signal</keyword>
<dbReference type="EMBL" id="BAABHB010000017">
    <property type="protein sequence ID" value="GAA4418861.1"/>
    <property type="molecule type" value="Genomic_DNA"/>
</dbReference>
<dbReference type="Pfam" id="PF00656">
    <property type="entry name" value="Peptidase_C14"/>
    <property type="match status" value="1"/>
</dbReference>